<evidence type="ECO:0008006" key="5">
    <source>
        <dbReference type="Google" id="ProtNLM"/>
    </source>
</evidence>
<proteinExistence type="predicted"/>
<feature type="repeat" description="PPR" evidence="2">
    <location>
        <begin position="168"/>
        <end position="202"/>
    </location>
</feature>
<dbReference type="AlphaFoldDB" id="A0AAD9X399"/>
<comment type="caution">
    <text evidence="3">The sequence shown here is derived from an EMBL/GenBank/DDBJ whole genome shotgun (WGS) entry which is preliminary data.</text>
</comment>
<dbReference type="Pfam" id="PF01535">
    <property type="entry name" value="PPR"/>
    <property type="match status" value="2"/>
</dbReference>
<dbReference type="GO" id="GO:0009451">
    <property type="term" value="P:RNA modification"/>
    <property type="evidence" value="ECO:0007669"/>
    <property type="project" value="InterPro"/>
</dbReference>
<dbReference type="PROSITE" id="PS51375">
    <property type="entry name" value="PPR"/>
    <property type="match status" value="1"/>
</dbReference>
<dbReference type="InterPro" id="IPR002885">
    <property type="entry name" value="PPR_rpt"/>
</dbReference>
<dbReference type="Proteomes" id="UP001280121">
    <property type="component" value="Unassembled WGS sequence"/>
</dbReference>
<dbReference type="GO" id="GO:0003723">
    <property type="term" value="F:RNA binding"/>
    <property type="evidence" value="ECO:0007669"/>
    <property type="project" value="InterPro"/>
</dbReference>
<sequence>MISISNIASLASNILSRFNGYFFTSMLPRLPGFNHLKSHFHTCSSVLHSSCTNLKTLKQIHASRIIQSGFVPIYVSSHLIFLYSHFNDLDSALSVFNTLYEPPPNTQSWYLILKSHVGFCHFDKALILYKKMREPGVEHDTFTFPIINRVLYSEMVHCVAMKMGFALEIVLCNTMIEFYVKCGCFNYAYKVFDEMLERDLVTWTSMISGYVSEEMLAKRFHCSIK</sequence>
<reference evidence="3" key="1">
    <citation type="journal article" date="2023" name="Plant J.">
        <title>Genome sequences and population genomics provide insights into the demographic history, inbreeding, and mutation load of two 'living fossil' tree species of Dipteronia.</title>
        <authorList>
            <person name="Feng Y."/>
            <person name="Comes H.P."/>
            <person name="Chen J."/>
            <person name="Zhu S."/>
            <person name="Lu R."/>
            <person name="Zhang X."/>
            <person name="Li P."/>
            <person name="Qiu J."/>
            <person name="Olsen K.M."/>
            <person name="Qiu Y."/>
        </authorList>
    </citation>
    <scope>NUCLEOTIDE SEQUENCE</scope>
    <source>
        <strain evidence="3">KIB01</strain>
    </source>
</reference>
<dbReference type="NCBIfam" id="TIGR00756">
    <property type="entry name" value="PPR"/>
    <property type="match status" value="1"/>
</dbReference>
<gene>
    <name evidence="3" type="ORF">Ddye_011852</name>
</gene>
<evidence type="ECO:0000256" key="2">
    <source>
        <dbReference type="PROSITE-ProRule" id="PRU00708"/>
    </source>
</evidence>
<dbReference type="EMBL" id="JANJYI010000004">
    <property type="protein sequence ID" value="KAK2651996.1"/>
    <property type="molecule type" value="Genomic_DNA"/>
</dbReference>
<dbReference type="InterPro" id="IPR011990">
    <property type="entry name" value="TPR-like_helical_dom_sf"/>
</dbReference>
<evidence type="ECO:0000256" key="1">
    <source>
        <dbReference type="ARBA" id="ARBA00022737"/>
    </source>
</evidence>
<evidence type="ECO:0000313" key="3">
    <source>
        <dbReference type="EMBL" id="KAK2651996.1"/>
    </source>
</evidence>
<organism evidence="3 4">
    <name type="scientific">Dipteronia dyeriana</name>
    <dbReference type="NCBI Taxonomy" id="168575"/>
    <lineage>
        <taxon>Eukaryota</taxon>
        <taxon>Viridiplantae</taxon>
        <taxon>Streptophyta</taxon>
        <taxon>Embryophyta</taxon>
        <taxon>Tracheophyta</taxon>
        <taxon>Spermatophyta</taxon>
        <taxon>Magnoliopsida</taxon>
        <taxon>eudicotyledons</taxon>
        <taxon>Gunneridae</taxon>
        <taxon>Pentapetalae</taxon>
        <taxon>rosids</taxon>
        <taxon>malvids</taxon>
        <taxon>Sapindales</taxon>
        <taxon>Sapindaceae</taxon>
        <taxon>Hippocastanoideae</taxon>
        <taxon>Acereae</taxon>
        <taxon>Dipteronia</taxon>
    </lineage>
</organism>
<keyword evidence="1" id="KW-0677">Repeat</keyword>
<name>A0AAD9X399_9ROSI</name>
<evidence type="ECO:0000313" key="4">
    <source>
        <dbReference type="Proteomes" id="UP001280121"/>
    </source>
</evidence>
<dbReference type="PANTHER" id="PTHR47926:SF347">
    <property type="entry name" value="PENTATRICOPEPTIDE REPEAT-CONTAINING PROTEIN"/>
    <property type="match status" value="1"/>
</dbReference>
<dbReference type="InterPro" id="IPR046960">
    <property type="entry name" value="PPR_At4g14850-like_plant"/>
</dbReference>
<dbReference type="Gene3D" id="1.25.40.10">
    <property type="entry name" value="Tetratricopeptide repeat domain"/>
    <property type="match status" value="2"/>
</dbReference>
<protein>
    <recommendedName>
        <fullName evidence="5">Pentatricopeptide repeat-containing protein</fullName>
    </recommendedName>
</protein>
<dbReference type="PANTHER" id="PTHR47926">
    <property type="entry name" value="PENTATRICOPEPTIDE REPEAT-CONTAINING PROTEIN"/>
    <property type="match status" value="1"/>
</dbReference>
<accession>A0AAD9X399</accession>
<keyword evidence="4" id="KW-1185">Reference proteome</keyword>